<keyword evidence="3" id="KW-0238">DNA-binding</keyword>
<dbReference type="Proteomes" id="UP001208570">
    <property type="component" value="Unassembled WGS sequence"/>
</dbReference>
<evidence type="ECO:0000256" key="2">
    <source>
        <dbReference type="ARBA" id="ARBA00023015"/>
    </source>
</evidence>
<name>A0AAD9IY98_9ANNE</name>
<evidence type="ECO:0000256" key="3">
    <source>
        <dbReference type="ARBA" id="ARBA00023125"/>
    </source>
</evidence>
<feature type="domain" description="BZIP" evidence="9">
    <location>
        <begin position="283"/>
        <end position="342"/>
    </location>
</feature>
<keyword evidence="1" id="KW-0832">Ubl conjugation</keyword>
<proteinExistence type="predicted"/>
<evidence type="ECO:0000256" key="1">
    <source>
        <dbReference type="ARBA" id="ARBA00022843"/>
    </source>
</evidence>
<evidence type="ECO:0000256" key="5">
    <source>
        <dbReference type="ARBA" id="ARBA00023242"/>
    </source>
</evidence>
<evidence type="ECO:0000259" key="9">
    <source>
        <dbReference type="PROSITE" id="PS50217"/>
    </source>
</evidence>
<protein>
    <recommendedName>
        <fullName evidence="6">X-box-binding protein 1</fullName>
    </recommendedName>
</protein>
<gene>
    <name evidence="10" type="ORF">LSH36_872g01001</name>
</gene>
<accession>A0AAD9IY98</accession>
<dbReference type="Gene3D" id="1.20.5.170">
    <property type="match status" value="1"/>
</dbReference>
<keyword evidence="7" id="KW-0175">Coiled coil</keyword>
<dbReference type="AlphaFoldDB" id="A0AAD9IY98"/>
<sequence length="432" mass="47431">MESSSYRSAIIKTEPKDDYDSLMLCSSSISPNYTDLWTDQLELPKADIDMYADVVEKENIIDLDVITQPSLPSPDRNSEFGDSSAMDSYLSPGQEDNMIKFNFDALNRVDSVGGSSDSSSDICLGAVSFNDLLDPDYKVPGGDLIDVLSEQLKDLNDENEGAGSTDVPVTSAESSVQSRPEHKYCLRERKHTPGDGMTPSHTVTNMVERRQNDVHSSKTIILNRKDGSSKVLNLVPVIQGQENRADQFKVTSAITSESHSCMKPTKCVQNTALAYLDTADIPEDKSRKNALQAKINREKKKAYITSLEKQVAELSKDNGRLQGRTSKLQKERDLLSEEVTYLRSVIANQSTLSKLLGNITDVKSLSLTTSFSAEKRSFAEDHNYGQSSVKRPKSSAPISGGVCLHVENENVSLEFCSSCARMARGAARSNAS</sequence>
<dbReference type="GO" id="GO:0000977">
    <property type="term" value="F:RNA polymerase II transcription regulatory region sequence-specific DNA binding"/>
    <property type="evidence" value="ECO:0007669"/>
    <property type="project" value="TreeGrafter"/>
</dbReference>
<evidence type="ECO:0000256" key="8">
    <source>
        <dbReference type="SAM" id="MobiDB-lite"/>
    </source>
</evidence>
<organism evidence="10 11">
    <name type="scientific">Paralvinella palmiformis</name>
    <dbReference type="NCBI Taxonomy" id="53620"/>
    <lineage>
        <taxon>Eukaryota</taxon>
        <taxon>Metazoa</taxon>
        <taxon>Spiralia</taxon>
        <taxon>Lophotrochozoa</taxon>
        <taxon>Annelida</taxon>
        <taxon>Polychaeta</taxon>
        <taxon>Sedentaria</taxon>
        <taxon>Canalipalpata</taxon>
        <taxon>Terebellida</taxon>
        <taxon>Terebelliformia</taxon>
        <taxon>Alvinellidae</taxon>
        <taxon>Paralvinella</taxon>
    </lineage>
</organism>
<feature type="region of interest" description="Disordered" evidence="8">
    <location>
        <begin position="157"/>
        <end position="200"/>
    </location>
</feature>
<dbReference type="GO" id="GO:0005634">
    <property type="term" value="C:nucleus"/>
    <property type="evidence" value="ECO:0007669"/>
    <property type="project" value="TreeGrafter"/>
</dbReference>
<feature type="compositionally biased region" description="Basic and acidic residues" evidence="8">
    <location>
        <begin position="179"/>
        <end position="193"/>
    </location>
</feature>
<dbReference type="SUPFAM" id="SSF57959">
    <property type="entry name" value="Leucine zipper domain"/>
    <property type="match status" value="1"/>
</dbReference>
<dbReference type="GO" id="GO:0000981">
    <property type="term" value="F:DNA-binding transcription factor activity, RNA polymerase II-specific"/>
    <property type="evidence" value="ECO:0007669"/>
    <property type="project" value="TreeGrafter"/>
</dbReference>
<dbReference type="InterPro" id="IPR052470">
    <property type="entry name" value="ER_Stress-Reg_TF"/>
</dbReference>
<evidence type="ECO:0000256" key="7">
    <source>
        <dbReference type="SAM" id="Coils"/>
    </source>
</evidence>
<reference evidence="10" key="1">
    <citation type="journal article" date="2023" name="Mol. Biol. Evol.">
        <title>Third-Generation Sequencing Reveals the Adaptive Role of the Epigenome in Three Deep-Sea Polychaetes.</title>
        <authorList>
            <person name="Perez M."/>
            <person name="Aroh O."/>
            <person name="Sun Y."/>
            <person name="Lan Y."/>
            <person name="Juniper S.K."/>
            <person name="Young C.R."/>
            <person name="Angers B."/>
            <person name="Qian P.Y."/>
        </authorList>
    </citation>
    <scope>NUCLEOTIDE SEQUENCE</scope>
    <source>
        <strain evidence="10">P08H-3</strain>
    </source>
</reference>
<dbReference type="PROSITE" id="PS50217">
    <property type="entry name" value="BZIP"/>
    <property type="match status" value="1"/>
</dbReference>
<dbReference type="InterPro" id="IPR046347">
    <property type="entry name" value="bZIP_sf"/>
</dbReference>
<keyword evidence="4" id="KW-0804">Transcription</keyword>
<dbReference type="PANTHER" id="PTHR46542">
    <property type="entry name" value="X-BOX BINDING PROTEIN 1"/>
    <property type="match status" value="1"/>
</dbReference>
<feature type="coiled-coil region" evidence="7">
    <location>
        <begin position="297"/>
        <end position="324"/>
    </location>
</feature>
<evidence type="ECO:0000256" key="4">
    <source>
        <dbReference type="ARBA" id="ARBA00023163"/>
    </source>
</evidence>
<keyword evidence="5" id="KW-0539">Nucleus</keyword>
<evidence type="ECO:0000313" key="10">
    <source>
        <dbReference type="EMBL" id="KAK2143157.1"/>
    </source>
</evidence>
<evidence type="ECO:0000313" key="11">
    <source>
        <dbReference type="Proteomes" id="UP001208570"/>
    </source>
</evidence>
<dbReference type="InterPro" id="IPR004827">
    <property type="entry name" value="bZIP"/>
</dbReference>
<feature type="compositionally biased region" description="Polar residues" evidence="8">
    <location>
        <begin position="167"/>
        <end position="178"/>
    </location>
</feature>
<keyword evidence="2" id="KW-0805">Transcription regulation</keyword>
<dbReference type="EMBL" id="JAODUP010000872">
    <property type="protein sequence ID" value="KAK2143157.1"/>
    <property type="molecule type" value="Genomic_DNA"/>
</dbReference>
<keyword evidence="11" id="KW-1185">Reference proteome</keyword>
<dbReference type="PANTHER" id="PTHR46542:SF1">
    <property type="entry name" value="X-BOX BINDING PROTEIN 1"/>
    <property type="match status" value="1"/>
</dbReference>
<comment type="caution">
    <text evidence="10">The sequence shown here is derived from an EMBL/GenBank/DDBJ whole genome shotgun (WGS) entry which is preliminary data.</text>
</comment>
<evidence type="ECO:0000256" key="6">
    <source>
        <dbReference type="ARBA" id="ARBA00040165"/>
    </source>
</evidence>